<dbReference type="GO" id="GO:0005886">
    <property type="term" value="C:plasma membrane"/>
    <property type="evidence" value="ECO:0007669"/>
    <property type="project" value="UniProtKB-SubCell"/>
</dbReference>
<keyword evidence="12 19" id="KW-1133">Transmembrane helix</keyword>
<dbReference type="GO" id="GO:0009236">
    <property type="term" value="P:cobalamin biosynthetic process"/>
    <property type="evidence" value="ECO:0007669"/>
    <property type="project" value="UniProtKB-UniRule"/>
</dbReference>
<evidence type="ECO:0000256" key="13">
    <source>
        <dbReference type="ARBA" id="ARBA00023136"/>
    </source>
</evidence>
<organism evidence="20 21">
    <name type="scientific">Nocardia camponoti</name>
    <dbReference type="NCBI Taxonomy" id="1616106"/>
    <lineage>
        <taxon>Bacteria</taxon>
        <taxon>Bacillati</taxon>
        <taxon>Actinomycetota</taxon>
        <taxon>Actinomycetes</taxon>
        <taxon>Mycobacteriales</taxon>
        <taxon>Nocardiaceae</taxon>
        <taxon>Nocardia</taxon>
    </lineage>
</organism>
<proteinExistence type="inferred from homology"/>
<keyword evidence="21" id="KW-1185">Reference proteome</keyword>
<reference evidence="20" key="2">
    <citation type="submission" date="2020-09" db="EMBL/GenBank/DDBJ databases">
        <authorList>
            <person name="Sun Q."/>
            <person name="Zhou Y."/>
        </authorList>
    </citation>
    <scope>NUCLEOTIDE SEQUENCE</scope>
    <source>
        <strain evidence="20">CGMCC 4.7278</strain>
    </source>
</reference>
<comment type="function">
    <text evidence="14 19">Joins adenosylcobinamide-GDP and alpha-ribazole to generate adenosylcobalamin (Ado-cobalamin). Also synthesizes adenosylcobalamin 5'-phosphate from adenosylcobinamide-GDP and alpha-ribazole 5'-phosphate.</text>
</comment>
<comment type="catalytic activity">
    <reaction evidence="18 19">
        <text>alpha-ribazole 5'-phosphate + adenosylcob(III)inamide-GDP = adenosylcob(III)alamin 5'-phosphate + GMP + H(+)</text>
        <dbReference type="Rhea" id="RHEA:23560"/>
        <dbReference type="ChEBI" id="CHEBI:15378"/>
        <dbReference type="ChEBI" id="CHEBI:57918"/>
        <dbReference type="ChEBI" id="CHEBI:58115"/>
        <dbReference type="ChEBI" id="CHEBI:60487"/>
        <dbReference type="ChEBI" id="CHEBI:60493"/>
        <dbReference type="EC" id="2.7.8.26"/>
    </reaction>
</comment>
<sequence length="245" mass="24372">MTGIALAFSWLTVFPIKGPNTIDRNAAGKAIAAAPVVGLVLGAVAAGALWLTSHALTPLLAGLIAVGILALLTRGMHIDGLADTIDGLGSYGSPERAREVMKSGGAGPFGVAALIFAIGIQAAAFAHLAEQHRWAAVVAAVALGRVAVVIACRQGIPAAPDAGFGALVAGTQSKLTVGAWTLVAIIASAAATTWWLGPLVAIAALAITASIVTHCLKRFGGLSGDVLGATVEITTCVAALGFSLN</sequence>
<keyword evidence="10 19" id="KW-0812">Transmembrane</keyword>
<evidence type="ECO:0000256" key="2">
    <source>
        <dbReference type="ARBA" id="ARBA00004651"/>
    </source>
</evidence>
<evidence type="ECO:0000256" key="16">
    <source>
        <dbReference type="ARBA" id="ARBA00032853"/>
    </source>
</evidence>
<evidence type="ECO:0000256" key="15">
    <source>
        <dbReference type="ARBA" id="ARBA00032605"/>
    </source>
</evidence>
<dbReference type="GO" id="GO:0008818">
    <property type="term" value="F:cobalamin 5'-phosphate synthase activity"/>
    <property type="evidence" value="ECO:0007669"/>
    <property type="project" value="UniProtKB-UniRule"/>
</dbReference>
<evidence type="ECO:0000256" key="3">
    <source>
        <dbReference type="ARBA" id="ARBA00004663"/>
    </source>
</evidence>
<keyword evidence="13 19" id="KW-0472">Membrane</keyword>
<keyword evidence="7 19" id="KW-1003">Cell membrane</keyword>
<dbReference type="HAMAP" id="MF_00719">
    <property type="entry name" value="CobS"/>
    <property type="match status" value="1"/>
</dbReference>
<evidence type="ECO:0000256" key="18">
    <source>
        <dbReference type="ARBA" id="ARBA00049504"/>
    </source>
</evidence>
<feature type="transmembrane region" description="Helical" evidence="19">
    <location>
        <begin position="134"/>
        <end position="152"/>
    </location>
</feature>
<feature type="transmembrane region" description="Helical" evidence="19">
    <location>
        <begin position="226"/>
        <end position="244"/>
    </location>
</feature>
<comment type="catalytic activity">
    <reaction evidence="17 19">
        <text>alpha-ribazole + adenosylcob(III)inamide-GDP = adenosylcob(III)alamin + GMP + H(+)</text>
        <dbReference type="Rhea" id="RHEA:16049"/>
        <dbReference type="ChEBI" id="CHEBI:10329"/>
        <dbReference type="ChEBI" id="CHEBI:15378"/>
        <dbReference type="ChEBI" id="CHEBI:18408"/>
        <dbReference type="ChEBI" id="CHEBI:58115"/>
        <dbReference type="ChEBI" id="CHEBI:60487"/>
        <dbReference type="EC" id="2.7.8.26"/>
    </reaction>
</comment>
<evidence type="ECO:0000256" key="5">
    <source>
        <dbReference type="ARBA" id="ARBA00013200"/>
    </source>
</evidence>
<evidence type="ECO:0000256" key="17">
    <source>
        <dbReference type="ARBA" id="ARBA00048623"/>
    </source>
</evidence>
<keyword evidence="9 19" id="KW-0808">Transferase</keyword>
<keyword evidence="8 19" id="KW-0169">Cobalamin biosynthesis</keyword>
<name>A0A917VE33_9NOCA</name>
<dbReference type="AlphaFoldDB" id="A0A917VE33"/>
<dbReference type="Proteomes" id="UP000612956">
    <property type="component" value="Unassembled WGS sequence"/>
</dbReference>
<evidence type="ECO:0000256" key="8">
    <source>
        <dbReference type="ARBA" id="ARBA00022573"/>
    </source>
</evidence>
<dbReference type="EC" id="2.7.8.26" evidence="5 19"/>
<evidence type="ECO:0000256" key="10">
    <source>
        <dbReference type="ARBA" id="ARBA00022692"/>
    </source>
</evidence>
<evidence type="ECO:0000256" key="9">
    <source>
        <dbReference type="ARBA" id="ARBA00022679"/>
    </source>
</evidence>
<feature type="transmembrane region" description="Helical" evidence="19">
    <location>
        <begin position="30"/>
        <end position="49"/>
    </location>
</feature>
<dbReference type="GO" id="GO:0051073">
    <property type="term" value="F:adenosylcobinamide-GDP ribazoletransferase activity"/>
    <property type="evidence" value="ECO:0007669"/>
    <property type="project" value="UniProtKB-UniRule"/>
</dbReference>
<gene>
    <name evidence="19 20" type="primary">cobS</name>
    <name evidence="20" type="ORF">GCM10011591_43440</name>
</gene>
<comment type="caution">
    <text evidence="20">The sequence shown here is derived from an EMBL/GenBank/DDBJ whole genome shotgun (WGS) entry which is preliminary data.</text>
</comment>
<evidence type="ECO:0000313" key="20">
    <source>
        <dbReference type="EMBL" id="GGK66622.1"/>
    </source>
</evidence>
<accession>A0A917VE33</accession>
<comment type="pathway">
    <text evidence="3 19">Cofactor biosynthesis; adenosylcobalamin biosynthesis; adenosylcobalamin from cob(II)yrinate a,c-diamide: step 7/7.</text>
</comment>
<evidence type="ECO:0000256" key="6">
    <source>
        <dbReference type="ARBA" id="ARBA00015850"/>
    </source>
</evidence>
<evidence type="ECO:0000256" key="19">
    <source>
        <dbReference type="HAMAP-Rule" id="MF_00719"/>
    </source>
</evidence>
<evidence type="ECO:0000256" key="14">
    <source>
        <dbReference type="ARBA" id="ARBA00025228"/>
    </source>
</evidence>
<evidence type="ECO:0000256" key="4">
    <source>
        <dbReference type="ARBA" id="ARBA00010561"/>
    </source>
</evidence>
<dbReference type="RefSeq" id="WP_188830892.1">
    <property type="nucleotide sequence ID" value="NZ_BMMW01000005.1"/>
</dbReference>
<evidence type="ECO:0000313" key="21">
    <source>
        <dbReference type="Proteomes" id="UP000612956"/>
    </source>
</evidence>
<dbReference type="InterPro" id="IPR003805">
    <property type="entry name" value="CobS"/>
</dbReference>
<comment type="similarity">
    <text evidence="4 19">Belongs to the CobS family.</text>
</comment>
<comment type="cofactor">
    <cofactor evidence="1 19">
        <name>Mg(2+)</name>
        <dbReference type="ChEBI" id="CHEBI:18420"/>
    </cofactor>
</comment>
<evidence type="ECO:0000256" key="1">
    <source>
        <dbReference type="ARBA" id="ARBA00001946"/>
    </source>
</evidence>
<dbReference type="PANTHER" id="PTHR34148">
    <property type="entry name" value="ADENOSYLCOBINAMIDE-GDP RIBAZOLETRANSFERASE"/>
    <property type="match status" value="1"/>
</dbReference>
<dbReference type="NCBIfam" id="NF001279">
    <property type="entry name" value="PRK00235.2-1"/>
    <property type="match status" value="1"/>
</dbReference>
<comment type="subcellular location">
    <subcellularLocation>
        <location evidence="2 19">Cell membrane</location>
        <topology evidence="2 19">Multi-pass membrane protein</topology>
    </subcellularLocation>
</comment>
<evidence type="ECO:0000256" key="7">
    <source>
        <dbReference type="ARBA" id="ARBA00022475"/>
    </source>
</evidence>
<dbReference type="EMBL" id="BMMW01000005">
    <property type="protein sequence ID" value="GGK66622.1"/>
    <property type="molecule type" value="Genomic_DNA"/>
</dbReference>
<evidence type="ECO:0000256" key="11">
    <source>
        <dbReference type="ARBA" id="ARBA00022842"/>
    </source>
</evidence>
<feature type="transmembrane region" description="Helical" evidence="19">
    <location>
        <begin position="55"/>
        <end position="72"/>
    </location>
</feature>
<keyword evidence="11 19" id="KW-0460">Magnesium</keyword>
<dbReference type="Pfam" id="PF02654">
    <property type="entry name" value="CobS"/>
    <property type="match status" value="1"/>
</dbReference>
<reference evidence="20" key="1">
    <citation type="journal article" date="2014" name="Int. J. Syst. Evol. Microbiol.">
        <title>Complete genome sequence of Corynebacterium casei LMG S-19264T (=DSM 44701T), isolated from a smear-ripened cheese.</title>
        <authorList>
            <consortium name="US DOE Joint Genome Institute (JGI-PGF)"/>
            <person name="Walter F."/>
            <person name="Albersmeier A."/>
            <person name="Kalinowski J."/>
            <person name="Ruckert C."/>
        </authorList>
    </citation>
    <scope>NUCLEOTIDE SEQUENCE</scope>
    <source>
        <strain evidence="20">CGMCC 4.7278</strain>
    </source>
</reference>
<protein>
    <recommendedName>
        <fullName evidence="6 19">Adenosylcobinamide-GDP ribazoletransferase</fullName>
        <ecNumber evidence="5 19">2.7.8.26</ecNumber>
    </recommendedName>
    <alternativeName>
        <fullName evidence="16 19">Cobalamin synthase</fullName>
    </alternativeName>
    <alternativeName>
        <fullName evidence="15 19">Cobalamin-5'-phosphate synthase</fullName>
    </alternativeName>
</protein>
<evidence type="ECO:0000256" key="12">
    <source>
        <dbReference type="ARBA" id="ARBA00022989"/>
    </source>
</evidence>
<dbReference type="PANTHER" id="PTHR34148:SF1">
    <property type="entry name" value="ADENOSYLCOBINAMIDE-GDP RIBAZOLETRANSFERASE"/>
    <property type="match status" value="1"/>
</dbReference>
<feature type="transmembrane region" description="Helical" evidence="19">
    <location>
        <begin position="106"/>
        <end position="128"/>
    </location>
</feature>